<evidence type="ECO:0008006" key="7">
    <source>
        <dbReference type="Google" id="ProtNLM"/>
    </source>
</evidence>
<dbReference type="InterPro" id="IPR012675">
    <property type="entry name" value="Beta-grasp_dom_sf"/>
</dbReference>
<feature type="transmembrane region" description="Helical" evidence="2">
    <location>
        <begin position="228"/>
        <end position="248"/>
    </location>
</feature>
<protein>
    <recommendedName>
        <fullName evidence="7">Fatty acid desaturase</fullName>
    </recommendedName>
</protein>
<dbReference type="InterPro" id="IPR039261">
    <property type="entry name" value="FNR_nucleotide-bd"/>
</dbReference>
<feature type="domain" description="FAD-binding FR-type" evidence="4">
    <location>
        <begin position="414"/>
        <end position="540"/>
    </location>
</feature>
<dbReference type="CDD" id="cd00207">
    <property type="entry name" value="fer2"/>
    <property type="match status" value="1"/>
</dbReference>
<dbReference type="SUPFAM" id="SSF54292">
    <property type="entry name" value="2Fe-2S ferredoxin-like"/>
    <property type="match status" value="1"/>
</dbReference>
<evidence type="ECO:0000256" key="1">
    <source>
        <dbReference type="ARBA" id="ARBA00001974"/>
    </source>
</evidence>
<evidence type="ECO:0000259" key="4">
    <source>
        <dbReference type="PROSITE" id="PS51384"/>
    </source>
</evidence>
<dbReference type="Pfam" id="PF00487">
    <property type="entry name" value="FA_desaturase"/>
    <property type="match status" value="1"/>
</dbReference>
<keyword evidence="2" id="KW-0812">Transmembrane</keyword>
<dbReference type="SUPFAM" id="SSF52343">
    <property type="entry name" value="Ferredoxin reductase-like, C-terminal NADP-linked domain"/>
    <property type="match status" value="1"/>
</dbReference>
<evidence type="ECO:0000256" key="2">
    <source>
        <dbReference type="SAM" id="Phobius"/>
    </source>
</evidence>
<dbReference type="Gene3D" id="3.40.50.80">
    <property type="entry name" value="Nucleotide-binding domain of ferredoxin-NADP reductase (FNR) module"/>
    <property type="match status" value="1"/>
</dbReference>
<dbReference type="InterPro" id="IPR001433">
    <property type="entry name" value="OxRdtase_FAD/NAD-bd"/>
</dbReference>
<sequence length="770" mass="84689">MTLASDNRTGTESAGPTGLAEAIGELYARAKAEVGKEDLDHIRHVTAYGQAIDARRRELLREGGPRAIRRATALEMMYRLMQFSELGHNIVHGSYDHLPDNGEYHSDRYDWDFNVDTGHWKTMHHAGHHPNTNIVGKDHDLGYSVFRGSAGQDWYGHHLGQVAFISALAAMAPVAAPFFLANIARKVDRHPFFSAYTLRSPARIARRDARRRFVDEPFRSGWKPLPTLVANYFGGVAGYMSVLFLVLIEHHAGELELFTDPGPDETPDQYYERQIRATRNFLPSPQMDEALTRILEEEVPFENRPDLRIFYGGLDTHVEHHLFPDLPPSMQRRIAPEVRAIAARYGLPYHETPLLETVPLIAKTLTGLSVPFGEREFGRPAELLRDPLALGRRVISGFTYRPLPESPYLDKPRFHNVPARVLSATPVAGGDALSVRLARPRGWEDVEWDAGAYVSVRVEVDDDDHGTGTGTATGRVELVRQYSLVRDSTDSRLDGSDALEICVKRVAGGRVSARVNDTLKAGRYLTLVGVPQSSGDFAMDSPATPSLLIAGGVGITPIISLLRRIAREAGAGADATLLYFNRDERSLIYEAELRRLARDSGITLHLFTDAPSERDGLTTGRLGPELLRSLVPDAAERETYVCAPAAMIDLARGWLRDLGQPAERFHAESFTAPELERPADDGSRYTVRFRRSGTSVEIDGATTLLEAAGRAGISVPTGCERGLCKACVTGKLSGTTRAESRAAAGATDAVVQERITVCTSMASSDIELDL</sequence>
<dbReference type="InterPro" id="IPR017927">
    <property type="entry name" value="FAD-bd_FR_type"/>
</dbReference>
<dbReference type="PANTHER" id="PTHR47354">
    <property type="entry name" value="NADH OXIDOREDUCTASE HCR"/>
    <property type="match status" value="1"/>
</dbReference>
<dbReference type="PANTHER" id="PTHR47354:SF5">
    <property type="entry name" value="PROTEIN RFBI"/>
    <property type="match status" value="1"/>
</dbReference>
<feature type="transmembrane region" description="Helical" evidence="2">
    <location>
        <begin position="162"/>
        <end position="184"/>
    </location>
</feature>
<comment type="caution">
    <text evidence="5">The sequence shown here is derived from an EMBL/GenBank/DDBJ whole genome shotgun (WGS) entry which is preliminary data.</text>
</comment>
<name>A0ABP4UU06_9ACTN</name>
<dbReference type="Gene3D" id="2.40.30.10">
    <property type="entry name" value="Translation factors"/>
    <property type="match status" value="1"/>
</dbReference>
<evidence type="ECO:0000313" key="6">
    <source>
        <dbReference type="Proteomes" id="UP001500383"/>
    </source>
</evidence>
<evidence type="ECO:0000313" key="5">
    <source>
        <dbReference type="EMBL" id="GAA1710423.1"/>
    </source>
</evidence>
<dbReference type="InterPro" id="IPR017938">
    <property type="entry name" value="Riboflavin_synthase-like_b-brl"/>
</dbReference>
<dbReference type="InterPro" id="IPR036010">
    <property type="entry name" value="2Fe-2S_ferredoxin-like_sf"/>
</dbReference>
<accession>A0ABP4UU06</accession>
<dbReference type="RefSeq" id="WP_182657894.1">
    <property type="nucleotide sequence ID" value="NZ_BAAAQG010000009.1"/>
</dbReference>
<proteinExistence type="predicted"/>
<dbReference type="Gene3D" id="3.10.20.30">
    <property type="match status" value="1"/>
</dbReference>
<feature type="domain" description="2Fe-2S ferredoxin-type" evidence="3">
    <location>
        <begin position="685"/>
        <end position="770"/>
    </location>
</feature>
<gene>
    <name evidence="5" type="ORF">GCM10009831_20040</name>
</gene>
<dbReference type="Pfam" id="PF00111">
    <property type="entry name" value="Fer2"/>
    <property type="match status" value="1"/>
</dbReference>
<keyword evidence="2" id="KW-1133">Transmembrane helix</keyword>
<dbReference type="InterPro" id="IPR005804">
    <property type="entry name" value="FA_desaturase_dom"/>
</dbReference>
<dbReference type="EMBL" id="BAAAQG010000009">
    <property type="protein sequence ID" value="GAA1710423.1"/>
    <property type="molecule type" value="Genomic_DNA"/>
</dbReference>
<organism evidence="5 6">
    <name type="scientific">Dietzia cercidiphylli</name>
    <dbReference type="NCBI Taxonomy" id="498199"/>
    <lineage>
        <taxon>Bacteria</taxon>
        <taxon>Bacillati</taxon>
        <taxon>Actinomycetota</taxon>
        <taxon>Actinomycetes</taxon>
        <taxon>Mycobacteriales</taxon>
        <taxon>Dietziaceae</taxon>
        <taxon>Dietzia</taxon>
    </lineage>
</organism>
<dbReference type="Pfam" id="PF00175">
    <property type="entry name" value="NAD_binding_1"/>
    <property type="match status" value="1"/>
</dbReference>
<dbReference type="PROSITE" id="PS51085">
    <property type="entry name" value="2FE2S_FER_2"/>
    <property type="match status" value="1"/>
</dbReference>
<dbReference type="InterPro" id="IPR050415">
    <property type="entry name" value="MRET"/>
</dbReference>
<evidence type="ECO:0000259" key="3">
    <source>
        <dbReference type="PROSITE" id="PS51085"/>
    </source>
</evidence>
<dbReference type="SUPFAM" id="SSF63380">
    <property type="entry name" value="Riboflavin synthase domain-like"/>
    <property type="match status" value="1"/>
</dbReference>
<keyword evidence="2" id="KW-0472">Membrane</keyword>
<dbReference type="Proteomes" id="UP001500383">
    <property type="component" value="Unassembled WGS sequence"/>
</dbReference>
<dbReference type="InterPro" id="IPR001041">
    <property type="entry name" value="2Fe-2S_ferredoxin-type"/>
</dbReference>
<comment type="cofactor">
    <cofactor evidence="1">
        <name>FAD</name>
        <dbReference type="ChEBI" id="CHEBI:57692"/>
    </cofactor>
</comment>
<dbReference type="PROSITE" id="PS51384">
    <property type="entry name" value="FAD_FR"/>
    <property type="match status" value="1"/>
</dbReference>
<keyword evidence="6" id="KW-1185">Reference proteome</keyword>
<reference evidence="6" key="1">
    <citation type="journal article" date="2019" name="Int. J. Syst. Evol. Microbiol.">
        <title>The Global Catalogue of Microorganisms (GCM) 10K type strain sequencing project: providing services to taxonomists for standard genome sequencing and annotation.</title>
        <authorList>
            <consortium name="The Broad Institute Genomics Platform"/>
            <consortium name="The Broad Institute Genome Sequencing Center for Infectious Disease"/>
            <person name="Wu L."/>
            <person name="Ma J."/>
        </authorList>
    </citation>
    <scope>NUCLEOTIDE SEQUENCE [LARGE SCALE GENOMIC DNA]</scope>
    <source>
        <strain evidence="6">JCM 16002</strain>
    </source>
</reference>